<geneLocation type="plasmid" evidence="2 3">
    <name>AZOBR_p3</name>
</geneLocation>
<keyword evidence="2" id="KW-0614">Plasmid</keyword>
<sequence length="171" mass="18370">MPPREHSPNTPRATDDVLTASAASEATAPATSGETVTVACKLPHGLELRTFTMEEVSEPVMGGGFRSVKMARQDETTFVIKGNAFPQNMAPEHPIIGGFGLTPGVPKGFWDKWLEQNASSALVRSGLIFAHAKPGHAEGEARERTELRSGLERIDPKNPPRVGMQVTQADV</sequence>
<feature type="region of interest" description="Disordered" evidence="1">
    <location>
        <begin position="1"/>
        <end position="34"/>
    </location>
</feature>
<dbReference type="KEGG" id="abs:AZOBR_p340120"/>
<dbReference type="EMBL" id="HE577330">
    <property type="protein sequence ID" value="CCD02882.1"/>
    <property type="molecule type" value="Genomic_DNA"/>
</dbReference>
<reference evidence="2 3" key="1">
    <citation type="journal article" date="2011" name="PLoS Genet.">
        <title>Azospirillum genomes reveal transition of bacteria from aquatic to terrestrial environments.</title>
        <authorList>
            <person name="Wisniewski-Dye F."/>
            <person name="Borziak K."/>
            <person name="Khalsa-Moyers G."/>
            <person name="Alexandre G."/>
            <person name="Sukharnikov L.O."/>
            <person name="Wuichet K."/>
            <person name="Hurst G.B."/>
            <person name="McDonald W.H."/>
            <person name="Robertson J.S."/>
            <person name="Barbe V."/>
            <person name="Calteau A."/>
            <person name="Rouy Z."/>
            <person name="Mangenot S."/>
            <person name="Prigent-Combaret C."/>
            <person name="Normand P."/>
            <person name="Boyer M."/>
            <person name="Siguier P."/>
            <person name="Dessaux Y."/>
            <person name="Elmerich C."/>
            <person name="Condemine G."/>
            <person name="Krishnen G."/>
            <person name="Kennedy I."/>
            <person name="Paterson A.H."/>
            <person name="Gonzalez V."/>
            <person name="Mavingui P."/>
            <person name="Zhulin I.B."/>
        </authorList>
    </citation>
    <scope>NUCLEOTIDE SEQUENCE [LARGE SCALE GENOMIC DNA]</scope>
    <source>
        <strain evidence="2 3">Sp245</strain>
    </source>
</reference>
<feature type="region of interest" description="Disordered" evidence="1">
    <location>
        <begin position="134"/>
        <end position="171"/>
    </location>
</feature>
<feature type="compositionally biased region" description="Basic and acidic residues" evidence="1">
    <location>
        <begin position="135"/>
        <end position="158"/>
    </location>
</feature>
<dbReference type="Proteomes" id="UP000007319">
    <property type="component" value="Plasmid AZOBR_p3"/>
</dbReference>
<evidence type="ECO:0000313" key="2">
    <source>
        <dbReference type="EMBL" id="CCD02882.1"/>
    </source>
</evidence>
<feature type="compositionally biased region" description="Low complexity" evidence="1">
    <location>
        <begin position="19"/>
        <end position="32"/>
    </location>
</feature>
<evidence type="ECO:0000256" key="1">
    <source>
        <dbReference type="SAM" id="MobiDB-lite"/>
    </source>
</evidence>
<accession>A0A9P1NRB5</accession>
<protein>
    <submittedName>
        <fullName evidence="2">Uncharacterized protein</fullName>
    </submittedName>
</protein>
<keyword evidence="3" id="KW-1185">Reference proteome</keyword>
<organism evidence="2 3">
    <name type="scientific">Azospirillum baldaniorum</name>
    <dbReference type="NCBI Taxonomy" id="1064539"/>
    <lineage>
        <taxon>Bacteria</taxon>
        <taxon>Pseudomonadati</taxon>
        <taxon>Pseudomonadota</taxon>
        <taxon>Alphaproteobacteria</taxon>
        <taxon>Rhodospirillales</taxon>
        <taxon>Azospirillaceae</taxon>
        <taxon>Azospirillum</taxon>
    </lineage>
</organism>
<name>A0A9P1NRB5_9PROT</name>
<evidence type="ECO:0000313" key="3">
    <source>
        <dbReference type="Proteomes" id="UP000007319"/>
    </source>
</evidence>
<dbReference type="AlphaFoldDB" id="A0A9P1NRB5"/>
<gene>
    <name evidence="2" type="ORF">AZOBR_p340120</name>
</gene>
<dbReference type="RefSeq" id="WP_014199394.1">
    <property type="nucleotide sequence ID" value="NC_016595.1"/>
</dbReference>
<proteinExistence type="predicted"/>